<evidence type="ECO:0000313" key="3">
    <source>
        <dbReference type="EMBL" id="KAA8529748.1"/>
    </source>
</evidence>
<reference evidence="3 4" key="1">
    <citation type="submission" date="2019-09" db="EMBL/GenBank/DDBJ databases">
        <title>A chromosome-level genome assembly of the Chinese tupelo Nyssa sinensis.</title>
        <authorList>
            <person name="Yang X."/>
            <person name="Kang M."/>
            <person name="Yang Y."/>
            <person name="Xiong H."/>
            <person name="Wang M."/>
            <person name="Zhang Z."/>
            <person name="Wang Z."/>
            <person name="Wu H."/>
            <person name="Ma T."/>
            <person name="Liu J."/>
            <person name="Xi Z."/>
        </authorList>
    </citation>
    <scope>NUCLEOTIDE SEQUENCE [LARGE SCALE GENOMIC DNA]</scope>
    <source>
        <strain evidence="3">J267</strain>
        <tissue evidence="3">Leaf</tissue>
    </source>
</reference>
<proteinExistence type="predicted"/>
<protein>
    <submittedName>
        <fullName evidence="3">Uncharacterized protein</fullName>
    </submittedName>
</protein>
<keyword evidence="4" id="KW-1185">Reference proteome</keyword>
<evidence type="ECO:0000256" key="2">
    <source>
        <dbReference type="SAM" id="SignalP"/>
    </source>
</evidence>
<gene>
    <name evidence="3" type="ORF">F0562_034152</name>
</gene>
<keyword evidence="2" id="KW-0732">Signal</keyword>
<organism evidence="3 4">
    <name type="scientific">Nyssa sinensis</name>
    <dbReference type="NCBI Taxonomy" id="561372"/>
    <lineage>
        <taxon>Eukaryota</taxon>
        <taxon>Viridiplantae</taxon>
        <taxon>Streptophyta</taxon>
        <taxon>Embryophyta</taxon>
        <taxon>Tracheophyta</taxon>
        <taxon>Spermatophyta</taxon>
        <taxon>Magnoliopsida</taxon>
        <taxon>eudicotyledons</taxon>
        <taxon>Gunneridae</taxon>
        <taxon>Pentapetalae</taxon>
        <taxon>asterids</taxon>
        <taxon>Cornales</taxon>
        <taxon>Nyssaceae</taxon>
        <taxon>Nyssa</taxon>
    </lineage>
</organism>
<dbReference type="Proteomes" id="UP000325577">
    <property type="component" value="Linkage Group LG20"/>
</dbReference>
<accession>A0A5J5AHX5</accession>
<dbReference type="EMBL" id="CM018044">
    <property type="protein sequence ID" value="KAA8529748.1"/>
    <property type="molecule type" value="Genomic_DNA"/>
</dbReference>
<feature type="region of interest" description="Disordered" evidence="1">
    <location>
        <begin position="63"/>
        <end position="97"/>
    </location>
</feature>
<evidence type="ECO:0000256" key="1">
    <source>
        <dbReference type="SAM" id="MobiDB-lite"/>
    </source>
</evidence>
<feature type="signal peptide" evidence="2">
    <location>
        <begin position="1"/>
        <end position="18"/>
    </location>
</feature>
<sequence length="228" mass="24215">MHMCQILMGFQLLLKVMCKTIEGQTLKRHYDVIGGPFKGGKKGESADGLALFCPTIYSNSGLPNKATHGGNPLDKARNQGCDGRSSQGPKERGQSKGTAPFCLARCGCRVLPHKVDIREKPLGNALNQGCDGRSSQGMSTSQKGAFSDLTALVSCSSKGLLSRKAENGGKVGMLNKVEIGAENEASPLVKSWSQVVNNIQHKGFNLEYVAPCCETRQGGGPTPSQGFE</sequence>
<dbReference type="AlphaFoldDB" id="A0A5J5AHX5"/>
<evidence type="ECO:0000313" key="4">
    <source>
        <dbReference type="Proteomes" id="UP000325577"/>
    </source>
</evidence>
<name>A0A5J5AHX5_9ASTE</name>
<feature type="chain" id="PRO_5023871909" evidence="2">
    <location>
        <begin position="19"/>
        <end position="228"/>
    </location>
</feature>